<dbReference type="Proteomes" id="UP000009192">
    <property type="component" value="Unassembled WGS sequence"/>
</dbReference>
<name>A0A0Q9X8Z9_DROMO</name>
<protein>
    <submittedName>
        <fullName evidence="1">Uncharacterized protein, isoform A</fullName>
    </submittedName>
</protein>
<keyword evidence="2" id="KW-1185">Reference proteome</keyword>
<evidence type="ECO:0000313" key="1">
    <source>
        <dbReference type="EMBL" id="KRG04902.1"/>
    </source>
</evidence>
<dbReference type="InParanoid" id="A0A0Q9X8Z9"/>
<evidence type="ECO:0000313" key="2">
    <source>
        <dbReference type="Proteomes" id="UP000009192"/>
    </source>
</evidence>
<proteinExistence type="predicted"/>
<dbReference type="EMBL" id="CH933808">
    <property type="protein sequence ID" value="KRG04902.1"/>
    <property type="molecule type" value="Genomic_DNA"/>
</dbReference>
<accession>A0A0Q9X8Z9</accession>
<organism evidence="1 2">
    <name type="scientific">Drosophila mojavensis</name>
    <name type="common">Fruit fly</name>
    <dbReference type="NCBI Taxonomy" id="7230"/>
    <lineage>
        <taxon>Eukaryota</taxon>
        <taxon>Metazoa</taxon>
        <taxon>Ecdysozoa</taxon>
        <taxon>Arthropoda</taxon>
        <taxon>Hexapoda</taxon>
        <taxon>Insecta</taxon>
        <taxon>Pterygota</taxon>
        <taxon>Neoptera</taxon>
        <taxon>Endopterygota</taxon>
        <taxon>Diptera</taxon>
        <taxon>Brachycera</taxon>
        <taxon>Muscomorpha</taxon>
        <taxon>Ephydroidea</taxon>
        <taxon>Drosophilidae</taxon>
        <taxon>Drosophila</taxon>
    </lineage>
</organism>
<gene>
    <name evidence="1" type="primary">Dmoj\GI26771</name>
    <name evidence="1" type="ORF">Dmoj_GI26771</name>
</gene>
<reference evidence="1 2" key="1">
    <citation type="journal article" date="2007" name="Nature">
        <title>Evolution of genes and genomes on the Drosophila phylogeny.</title>
        <authorList>
            <consortium name="Drosophila 12 Genomes Consortium"/>
            <person name="Clark A.G."/>
            <person name="Eisen M.B."/>
            <person name="Smith D.R."/>
            <person name="Bergman C.M."/>
            <person name="Oliver B."/>
            <person name="Markow T.A."/>
            <person name="Kaufman T.C."/>
            <person name="Kellis M."/>
            <person name="Gelbart W."/>
            <person name="Iyer V.N."/>
            <person name="Pollard D.A."/>
            <person name="Sackton T.B."/>
            <person name="Larracuente A.M."/>
            <person name="Singh N.D."/>
            <person name="Abad J.P."/>
            <person name="Abt D.N."/>
            <person name="Adryan B."/>
            <person name="Aguade M."/>
            <person name="Akashi H."/>
            <person name="Anderson W.W."/>
            <person name="Aquadro C.F."/>
            <person name="Ardell D.H."/>
            <person name="Arguello R."/>
            <person name="Artieri C.G."/>
            <person name="Barbash D.A."/>
            <person name="Barker D."/>
            <person name="Barsanti P."/>
            <person name="Batterham P."/>
            <person name="Batzoglou S."/>
            <person name="Begun D."/>
            <person name="Bhutkar A."/>
            <person name="Blanco E."/>
            <person name="Bosak S.A."/>
            <person name="Bradley R.K."/>
            <person name="Brand A.D."/>
            <person name="Brent M.R."/>
            <person name="Brooks A.N."/>
            <person name="Brown R.H."/>
            <person name="Butlin R.K."/>
            <person name="Caggese C."/>
            <person name="Calvi B.R."/>
            <person name="Bernardo de Carvalho A."/>
            <person name="Caspi A."/>
            <person name="Castrezana S."/>
            <person name="Celniker S.E."/>
            <person name="Chang J.L."/>
            <person name="Chapple C."/>
            <person name="Chatterji S."/>
            <person name="Chinwalla A."/>
            <person name="Civetta A."/>
            <person name="Clifton S.W."/>
            <person name="Comeron J.M."/>
            <person name="Costello J.C."/>
            <person name="Coyne J.A."/>
            <person name="Daub J."/>
            <person name="David R.G."/>
            <person name="Delcher A.L."/>
            <person name="Delehaunty K."/>
            <person name="Do C.B."/>
            <person name="Ebling H."/>
            <person name="Edwards K."/>
            <person name="Eickbush T."/>
            <person name="Evans J.D."/>
            <person name="Filipski A."/>
            <person name="Findeiss S."/>
            <person name="Freyhult E."/>
            <person name="Fulton L."/>
            <person name="Fulton R."/>
            <person name="Garcia A.C."/>
            <person name="Gardiner A."/>
            <person name="Garfield D.A."/>
            <person name="Garvin B.E."/>
            <person name="Gibson G."/>
            <person name="Gilbert D."/>
            <person name="Gnerre S."/>
            <person name="Godfrey J."/>
            <person name="Good R."/>
            <person name="Gotea V."/>
            <person name="Gravely B."/>
            <person name="Greenberg A.J."/>
            <person name="Griffiths-Jones S."/>
            <person name="Gross S."/>
            <person name="Guigo R."/>
            <person name="Gustafson E.A."/>
            <person name="Haerty W."/>
            <person name="Hahn M.W."/>
            <person name="Halligan D.L."/>
            <person name="Halpern A.L."/>
            <person name="Halter G.M."/>
            <person name="Han M.V."/>
            <person name="Heger A."/>
            <person name="Hillier L."/>
            <person name="Hinrichs A.S."/>
            <person name="Holmes I."/>
            <person name="Hoskins R.A."/>
            <person name="Hubisz M.J."/>
            <person name="Hultmark D."/>
            <person name="Huntley M.A."/>
            <person name="Jaffe D.B."/>
            <person name="Jagadeeshan S."/>
            <person name="Jeck W.R."/>
            <person name="Johnson J."/>
            <person name="Jones C.D."/>
            <person name="Jordan W.C."/>
            <person name="Karpen G.H."/>
            <person name="Kataoka E."/>
            <person name="Keightley P.D."/>
            <person name="Kheradpour P."/>
            <person name="Kirkness E.F."/>
            <person name="Koerich L.B."/>
            <person name="Kristiansen K."/>
            <person name="Kudrna D."/>
            <person name="Kulathinal R.J."/>
            <person name="Kumar S."/>
            <person name="Kwok R."/>
            <person name="Lander E."/>
            <person name="Langley C.H."/>
            <person name="Lapoint R."/>
            <person name="Lazzaro B.P."/>
            <person name="Lee S.J."/>
            <person name="Levesque L."/>
            <person name="Li R."/>
            <person name="Lin C.F."/>
            <person name="Lin M.F."/>
            <person name="Lindblad-Toh K."/>
            <person name="Llopart A."/>
            <person name="Long M."/>
            <person name="Low L."/>
            <person name="Lozovsky E."/>
            <person name="Lu J."/>
            <person name="Luo M."/>
            <person name="Machado C.A."/>
            <person name="Makalowski W."/>
            <person name="Marzo M."/>
            <person name="Matsuda M."/>
            <person name="Matzkin L."/>
            <person name="McAllister B."/>
            <person name="McBride C.S."/>
            <person name="McKernan B."/>
            <person name="McKernan K."/>
            <person name="Mendez-Lago M."/>
            <person name="Minx P."/>
            <person name="Mollenhauer M.U."/>
            <person name="Montooth K."/>
            <person name="Mount S.M."/>
            <person name="Mu X."/>
            <person name="Myers E."/>
            <person name="Negre B."/>
            <person name="Newfeld S."/>
            <person name="Nielsen R."/>
            <person name="Noor M.A."/>
            <person name="O'Grady P."/>
            <person name="Pachter L."/>
            <person name="Papaceit M."/>
            <person name="Parisi M.J."/>
            <person name="Parisi M."/>
            <person name="Parts L."/>
            <person name="Pedersen J.S."/>
            <person name="Pesole G."/>
            <person name="Phillippy A.M."/>
            <person name="Ponting C.P."/>
            <person name="Pop M."/>
            <person name="Porcelli D."/>
            <person name="Powell J.R."/>
            <person name="Prohaska S."/>
            <person name="Pruitt K."/>
            <person name="Puig M."/>
            <person name="Quesneville H."/>
            <person name="Ram K.R."/>
            <person name="Rand D."/>
            <person name="Rasmussen M.D."/>
            <person name="Reed L.K."/>
            <person name="Reenan R."/>
            <person name="Reily A."/>
            <person name="Remington K.A."/>
            <person name="Rieger T.T."/>
            <person name="Ritchie M.G."/>
            <person name="Robin C."/>
            <person name="Rogers Y.H."/>
            <person name="Rohde C."/>
            <person name="Rozas J."/>
            <person name="Rubenfield M.J."/>
            <person name="Ruiz A."/>
            <person name="Russo S."/>
            <person name="Salzberg S.L."/>
            <person name="Sanchez-Gracia A."/>
            <person name="Saranga D.J."/>
            <person name="Sato H."/>
            <person name="Schaeffer S.W."/>
            <person name="Schatz M.C."/>
            <person name="Schlenke T."/>
            <person name="Schwartz R."/>
            <person name="Segarra C."/>
            <person name="Singh R.S."/>
            <person name="Sirot L."/>
            <person name="Sirota M."/>
            <person name="Sisneros N.B."/>
            <person name="Smith C.D."/>
            <person name="Smith T.F."/>
            <person name="Spieth J."/>
            <person name="Stage D.E."/>
            <person name="Stark A."/>
            <person name="Stephan W."/>
            <person name="Strausberg R.L."/>
            <person name="Strempel S."/>
            <person name="Sturgill D."/>
            <person name="Sutton G."/>
            <person name="Sutton G.G."/>
            <person name="Tao W."/>
            <person name="Teichmann S."/>
            <person name="Tobari Y.N."/>
            <person name="Tomimura Y."/>
            <person name="Tsolas J.M."/>
            <person name="Valente V.L."/>
            <person name="Venter E."/>
            <person name="Venter J.C."/>
            <person name="Vicario S."/>
            <person name="Vieira F.G."/>
            <person name="Vilella A.J."/>
            <person name="Villasante A."/>
            <person name="Walenz B."/>
            <person name="Wang J."/>
            <person name="Wasserman M."/>
            <person name="Watts T."/>
            <person name="Wilson D."/>
            <person name="Wilson R.K."/>
            <person name="Wing R.A."/>
            <person name="Wolfner M.F."/>
            <person name="Wong A."/>
            <person name="Wong G.K."/>
            <person name="Wu C.I."/>
            <person name="Wu G."/>
            <person name="Yamamoto D."/>
            <person name="Yang H.P."/>
            <person name="Yang S.P."/>
            <person name="Yorke J.A."/>
            <person name="Yoshida K."/>
            <person name="Zdobnov E."/>
            <person name="Zhang P."/>
            <person name="Zhang Y."/>
            <person name="Zimin A.V."/>
            <person name="Baldwin J."/>
            <person name="Abdouelleil A."/>
            <person name="Abdulkadir J."/>
            <person name="Abebe A."/>
            <person name="Abera B."/>
            <person name="Abreu J."/>
            <person name="Acer S.C."/>
            <person name="Aftuck L."/>
            <person name="Alexander A."/>
            <person name="An P."/>
            <person name="Anderson E."/>
            <person name="Anderson S."/>
            <person name="Arachi H."/>
            <person name="Azer M."/>
            <person name="Bachantsang P."/>
            <person name="Barry A."/>
            <person name="Bayul T."/>
            <person name="Berlin A."/>
            <person name="Bessette D."/>
            <person name="Bloom T."/>
            <person name="Blye J."/>
            <person name="Boguslavskiy L."/>
            <person name="Bonnet C."/>
            <person name="Boukhgalter B."/>
            <person name="Bourzgui I."/>
            <person name="Brown A."/>
            <person name="Cahill P."/>
            <person name="Channer S."/>
            <person name="Cheshatsang Y."/>
            <person name="Chuda L."/>
            <person name="Citroen M."/>
            <person name="Collymore A."/>
            <person name="Cooke P."/>
            <person name="Costello M."/>
            <person name="D'Aco K."/>
            <person name="Daza R."/>
            <person name="De Haan G."/>
            <person name="DeGray S."/>
            <person name="DeMaso C."/>
            <person name="Dhargay N."/>
            <person name="Dooley K."/>
            <person name="Dooley E."/>
            <person name="Doricent M."/>
            <person name="Dorje P."/>
            <person name="Dorjee K."/>
            <person name="Dupes A."/>
            <person name="Elong R."/>
            <person name="Falk J."/>
            <person name="Farina A."/>
            <person name="Faro S."/>
            <person name="Ferguson D."/>
            <person name="Fisher S."/>
            <person name="Foley C.D."/>
            <person name="Franke A."/>
            <person name="Friedrich D."/>
            <person name="Gadbois L."/>
            <person name="Gearin G."/>
            <person name="Gearin C.R."/>
            <person name="Giannoukos G."/>
            <person name="Goode T."/>
            <person name="Graham J."/>
            <person name="Grandbois E."/>
            <person name="Grewal S."/>
            <person name="Gyaltsen K."/>
            <person name="Hafez N."/>
            <person name="Hagos B."/>
            <person name="Hall J."/>
            <person name="Henson C."/>
            <person name="Hollinger A."/>
            <person name="Honan T."/>
            <person name="Huard M.D."/>
            <person name="Hughes L."/>
            <person name="Hurhula B."/>
            <person name="Husby M.E."/>
            <person name="Kamat A."/>
            <person name="Kanga B."/>
            <person name="Kashin S."/>
            <person name="Khazanovich D."/>
            <person name="Kisner P."/>
            <person name="Lance K."/>
            <person name="Lara M."/>
            <person name="Lee W."/>
            <person name="Lennon N."/>
            <person name="Letendre F."/>
            <person name="LeVine R."/>
            <person name="Lipovsky A."/>
            <person name="Liu X."/>
            <person name="Liu J."/>
            <person name="Liu S."/>
            <person name="Lokyitsang T."/>
            <person name="Lokyitsang Y."/>
            <person name="Lubonja R."/>
            <person name="Lui A."/>
            <person name="MacDonald P."/>
            <person name="Magnisalis V."/>
            <person name="Maru K."/>
            <person name="Matthews C."/>
            <person name="McCusker W."/>
            <person name="McDonough S."/>
            <person name="Mehta T."/>
            <person name="Meldrim J."/>
            <person name="Meneus L."/>
            <person name="Mihai O."/>
            <person name="Mihalev A."/>
            <person name="Mihova T."/>
            <person name="Mittelman R."/>
            <person name="Mlenga V."/>
            <person name="Montmayeur A."/>
            <person name="Mulrain L."/>
            <person name="Navidi A."/>
            <person name="Naylor J."/>
            <person name="Negash T."/>
            <person name="Nguyen T."/>
            <person name="Nguyen N."/>
            <person name="Nicol R."/>
            <person name="Norbu C."/>
            <person name="Norbu N."/>
            <person name="Novod N."/>
            <person name="O'Neill B."/>
            <person name="Osman S."/>
            <person name="Markiewicz E."/>
            <person name="Oyono O.L."/>
            <person name="Patti C."/>
            <person name="Phunkhang P."/>
            <person name="Pierre F."/>
            <person name="Priest M."/>
            <person name="Raghuraman S."/>
            <person name="Rege F."/>
            <person name="Reyes R."/>
            <person name="Rise C."/>
            <person name="Rogov P."/>
            <person name="Ross K."/>
            <person name="Ryan E."/>
            <person name="Settipalli S."/>
            <person name="Shea T."/>
            <person name="Sherpa N."/>
            <person name="Shi L."/>
            <person name="Shih D."/>
            <person name="Sparrow T."/>
            <person name="Spaulding J."/>
            <person name="Stalker J."/>
            <person name="Stange-Thomann N."/>
            <person name="Stavropoulos S."/>
            <person name="Stone C."/>
            <person name="Strader C."/>
            <person name="Tesfaye S."/>
            <person name="Thomson T."/>
            <person name="Thoulutsang Y."/>
            <person name="Thoulutsang D."/>
            <person name="Topham K."/>
            <person name="Topping I."/>
            <person name="Tsamla T."/>
            <person name="Vassiliev H."/>
            <person name="Vo A."/>
            <person name="Wangchuk T."/>
            <person name="Wangdi T."/>
            <person name="Weiand M."/>
            <person name="Wilkinson J."/>
            <person name="Wilson A."/>
            <person name="Yadav S."/>
            <person name="Young G."/>
            <person name="Yu Q."/>
            <person name="Zembek L."/>
            <person name="Zhong D."/>
            <person name="Zimmer A."/>
            <person name="Zwirko Z."/>
            <person name="Jaffe D.B."/>
            <person name="Alvarez P."/>
            <person name="Brockman W."/>
            <person name="Butler J."/>
            <person name="Chin C."/>
            <person name="Gnerre S."/>
            <person name="Grabherr M."/>
            <person name="Kleber M."/>
            <person name="Mauceli E."/>
            <person name="MacCallum I."/>
        </authorList>
    </citation>
    <scope>NUCLEOTIDE SEQUENCE [LARGE SCALE GENOMIC DNA]</scope>
    <source>
        <strain evidence="2">Tucson 15081-1352.22</strain>
    </source>
</reference>
<dbReference type="KEGG" id="dmo:Dmoj_GI26771"/>
<sequence>MSLQILDLKKHQKITQYLLIVYASCVPYDCIPKGSLFRKLCSVVPYAIALKQSICGLAYPSTLTFECQQTPM</sequence>
<dbReference type="AlphaFoldDB" id="A0A0Q9X8Z9"/>